<evidence type="ECO:0000313" key="2">
    <source>
        <dbReference type="Proteomes" id="UP000030710"/>
    </source>
</evidence>
<dbReference type="Proteomes" id="UP000030710">
    <property type="component" value="Unassembled WGS sequence"/>
</dbReference>
<name>U1PPS6_9EURY</name>
<protein>
    <submittedName>
        <fullName evidence="1">Uncharacterized protein</fullName>
    </submittedName>
</protein>
<dbReference type="EMBL" id="KE356561">
    <property type="protein sequence ID" value="ERG94316.1"/>
    <property type="molecule type" value="Genomic_DNA"/>
</dbReference>
<proteinExistence type="predicted"/>
<sequence>MWRGIILTIGIVFGGAMLLGLGPSPMPTEAVSLTTDQGNDDFDATITAQGRCGPTCFDIAAVIINQQPTQATDVWVTARVVPGYVKLTETDTDTTVYQTEKQIGTLSPGERRSVDQSIRWSAADALSVKNHGGRVTVFIEIHSTNAEMIFRERYDLI</sequence>
<dbReference type="HOGENOM" id="CLU_1673965_0_0_2"/>
<evidence type="ECO:0000313" key="1">
    <source>
        <dbReference type="EMBL" id="ERG94316.1"/>
    </source>
</evidence>
<gene>
    <name evidence="1" type="ORF">J07HQW2_00750</name>
</gene>
<accession>U1PPS6</accession>
<dbReference type="AlphaFoldDB" id="U1PPS6"/>
<organism evidence="1 2">
    <name type="scientific">Haloquadratum walsbyi J07HQW2</name>
    <dbReference type="NCBI Taxonomy" id="1238425"/>
    <lineage>
        <taxon>Archaea</taxon>
        <taxon>Methanobacteriati</taxon>
        <taxon>Methanobacteriota</taxon>
        <taxon>Stenosarchaea group</taxon>
        <taxon>Halobacteria</taxon>
        <taxon>Halobacteriales</taxon>
        <taxon>Haloferacaceae</taxon>
        <taxon>Haloquadratum</taxon>
    </lineage>
</organism>
<dbReference type="eggNOG" id="arCOG10825">
    <property type="taxonomic scope" value="Archaea"/>
</dbReference>
<reference evidence="1 2" key="1">
    <citation type="journal article" date="2013" name="PLoS ONE">
        <title>Assembly-driven community genomics of a hypersaline microbial ecosystem.</title>
        <authorList>
            <person name="Podell S."/>
            <person name="Ugalde J.A."/>
            <person name="Narasingarao P."/>
            <person name="Banfield J.F."/>
            <person name="Heidelberg K.B."/>
            <person name="Allen E.E."/>
        </authorList>
    </citation>
    <scope>NUCLEOTIDE SEQUENCE [LARGE SCALE GENOMIC DNA]</scope>
    <source>
        <strain evidence="2">J07HQW2</strain>
    </source>
</reference>